<dbReference type="InterPro" id="IPR018644">
    <property type="entry name" value="DUF2071"/>
</dbReference>
<sequence length="248" mass="28806">MKERTFVENSNLNERQKLTTNLPWIMKQTWKDILFAHYPVPREALEKIVPSELTVDTFYQTGWVSIVPYLTSSMHLRGVPPVPGLSTYPGFNIRTYVTMNGKPGVYFFRLTAAKHLAAFSAKAFFQLPYLQMDMNMKRDKNLIVFESEEKAGLELSCNYRSVSEASPTNRGSLEEWLLERYCLYNVSKKGVPLRADILHEPWLIEKAEAEFQQNTLLSSIGIEPQNEKPILHYAKKRIVRFWPITRIK</sequence>
<dbReference type="InterPro" id="IPR023375">
    <property type="entry name" value="ADC_dom_sf"/>
</dbReference>
<gene>
    <name evidence="1" type="ORF">BJ095_10255</name>
</gene>
<dbReference type="Proteomes" id="UP000247416">
    <property type="component" value="Unassembled WGS sequence"/>
</dbReference>
<dbReference type="PANTHER" id="PTHR39186">
    <property type="entry name" value="DUF2071 FAMILY PROTEIN"/>
    <property type="match status" value="1"/>
</dbReference>
<name>A0A318TWK4_9BACL</name>
<dbReference type="Gene3D" id="2.40.400.10">
    <property type="entry name" value="Acetoacetate decarboxylase-like"/>
    <property type="match status" value="1"/>
</dbReference>
<proteinExistence type="predicted"/>
<comment type="caution">
    <text evidence="1">The sequence shown here is derived from an EMBL/GenBank/DDBJ whole genome shotgun (WGS) entry which is preliminary data.</text>
</comment>
<evidence type="ECO:0008006" key="3">
    <source>
        <dbReference type="Google" id="ProtNLM"/>
    </source>
</evidence>
<accession>A0A318TWK4</accession>
<dbReference type="SUPFAM" id="SSF160104">
    <property type="entry name" value="Acetoacetate decarboxylase-like"/>
    <property type="match status" value="1"/>
</dbReference>
<dbReference type="OrthoDB" id="150993at2"/>
<keyword evidence="2" id="KW-1185">Reference proteome</keyword>
<organism evidence="1 2">
    <name type="scientific">Ureibacillus chungkukjangi</name>
    <dbReference type="NCBI Taxonomy" id="1202712"/>
    <lineage>
        <taxon>Bacteria</taxon>
        <taxon>Bacillati</taxon>
        <taxon>Bacillota</taxon>
        <taxon>Bacilli</taxon>
        <taxon>Bacillales</taxon>
        <taxon>Caryophanaceae</taxon>
        <taxon>Ureibacillus</taxon>
    </lineage>
</organism>
<dbReference type="AlphaFoldDB" id="A0A318TWK4"/>
<dbReference type="Pfam" id="PF09844">
    <property type="entry name" value="DUF2071"/>
    <property type="match status" value="1"/>
</dbReference>
<dbReference type="EMBL" id="QJTJ01000002">
    <property type="protein sequence ID" value="PYF08290.1"/>
    <property type="molecule type" value="Genomic_DNA"/>
</dbReference>
<dbReference type="RefSeq" id="WP_107936037.1">
    <property type="nucleotide sequence ID" value="NZ_PYWJ01000023.1"/>
</dbReference>
<evidence type="ECO:0000313" key="1">
    <source>
        <dbReference type="EMBL" id="PYF08290.1"/>
    </source>
</evidence>
<protein>
    <recommendedName>
        <fullName evidence="3">DUF2071 domain-containing protein</fullName>
    </recommendedName>
</protein>
<reference evidence="1 2" key="1">
    <citation type="submission" date="2018-06" db="EMBL/GenBank/DDBJ databases">
        <title>Genomic Encyclopedia of Archaeal and Bacterial Type Strains, Phase II (KMG-II): from individual species to whole genera.</title>
        <authorList>
            <person name="Goeker M."/>
        </authorList>
    </citation>
    <scope>NUCLEOTIDE SEQUENCE [LARGE SCALE GENOMIC DNA]</scope>
    <source>
        <strain evidence="1 2">KACC 16626</strain>
    </source>
</reference>
<evidence type="ECO:0000313" key="2">
    <source>
        <dbReference type="Proteomes" id="UP000247416"/>
    </source>
</evidence>
<dbReference type="PANTHER" id="PTHR39186:SF1">
    <property type="entry name" value="DUF2071 DOMAIN-CONTAINING PROTEIN"/>
    <property type="match status" value="1"/>
</dbReference>